<protein>
    <submittedName>
        <fullName evidence="2">Uncharacterized protein</fullName>
    </submittedName>
</protein>
<dbReference type="Proteomes" id="UP000601099">
    <property type="component" value="Unassembled WGS sequence"/>
</dbReference>
<dbReference type="EMBL" id="JADWYK010000005">
    <property type="protein sequence ID" value="MBG8553852.1"/>
    <property type="molecule type" value="Genomic_DNA"/>
</dbReference>
<feature type="signal peptide" evidence="1">
    <location>
        <begin position="1"/>
        <end position="22"/>
    </location>
</feature>
<evidence type="ECO:0000313" key="2">
    <source>
        <dbReference type="EMBL" id="MBG8553852.1"/>
    </source>
</evidence>
<keyword evidence="3" id="KW-1185">Reference proteome</keyword>
<feature type="chain" id="PRO_5045362212" evidence="1">
    <location>
        <begin position="23"/>
        <end position="255"/>
    </location>
</feature>
<evidence type="ECO:0000313" key="3">
    <source>
        <dbReference type="Proteomes" id="UP000601099"/>
    </source>
</evidence>
<evidence type="ECO:0000256" key="1">
    <source>
        <dbReference type="SAM" id="SignalP"/>
    </source>
</evidence>
<organism evidence="2 3">
    <name type="scientific">Hymenobacter guriensis</name>
    <dbReference type="NCBI Taxonomy" id="2793065"/>
    <lineage>
        <taxon>Bacteria</taxon>
        <taxon>Pseudomonadati</taxon>
        <taxon>Bacteroidota</taxon>
        <taxon>Cytophagia</taxon>
        <taxon>Cytophagales</taxon>
        <taxon>Hymenobacteraceae</taxon>
        <taxon>Hymenobacter</taxon>
    </lineage>
</organism>
<reference evidence="2 3" key="1">
    <citation type="submission" date="2020-11" db="EMBL/GenBank/DDBJ databases">
        <title>Hymenobacter sp.</title>
        <authorList>
            <person name="Kim M.K."/>
        </authorList>
    </citation>
    <scope>NUCLEOTIDE SEQUENCE [LARGE SCALE GENOMIC DNA]</scope>
    <source>
        <strain evidence="2 3">BT594</strain>
    </source>
</reference>
<proteinExistence type="predicted"/>
<comment type="caution">
    <text evidence="2">The sequence shown here is derived from an EMBL/GenBank/DDBJ whole genome shotgun (WGS) entry which is preliminary data.</text>
</comment>
<sequence>MKLLLMLAALAAAAAGSPPAKSSKAIPARASTAASSRTLFRQFNLTPLWQLHAKKVEAQVMLGCMGAQYRRLELVYEKVRRDGRNPALYYVEGKSRERERILPFRGTITLTAIRKVNPDVRVPGFKALGHYEVKGQFRLTESPAEEGAGVFTGTLAMTFSHKAGGVAYMPAQEEEFGFRSRGEGTTFTSQWTSVAHPKPIKIVWASNFMDIAYTVMDQFYIGDRGMHINPKYARAGWNRYWENDEWWAEAEEPVL</sequence>
<dbReference type="RefSeq" id="WP_196954882.1">
    <property type="nucleotide sequence ID" value="NZ_JADWYK010000005.1"/>
</dbReference>
<gene>
    <name evidence="2" type="ORF">I5L79_09860</name>
</gene>
<keyword evidence="1" id="KW-0732">Signal</keyword>
<name>A0ABS0L155_9BACT</name>
<accession>A0ABS0L155</accession>